<sequence length="262" mass="29453">MWLDSDGKRHLKDIAEELGVSPSQIRKWKSLDKWSDELKGNVTNDDDAEKERYHSARYNQNAAGNSGGAPPGNQNAVGNLGGAPRGNHNALVTGEYETIDFDTMSEKERALFEGVTDDPLLTINTQIRTLKIRQHRIMERIKIRQEMDDSDAMERSVDVFFLGAKAIPEKGKVTQPRKIDDLDRLDSALNAVNAALMRAVKQKQQIISSLSDERRSLLNVQVELAKNELLNVKEKTGELNLRKQMGQLSVEELRTMRKGSEA</sequence>
<dbReference type="PATRIC" id="fig|649758.3.peg.711"/>
<evidence type="ECO:0000313" key="3">
    <source>
        <dbReference type="EMBL" id="ERK44580.1"/>
    </source>
</evidence>
<evidence type="ECO:0000256" key="1">
    <source>
        <dbReference type="SAM" id="MobiDB-lite"/>
    </source>
</evidence>
<feature type="region of interest" description="Disordered" evidence="1">
    <location>
        <begin position="60"/>
        <end position="81"/>
    </location>
</feature>
<dbReference type="InterPro" id="IPR018925">
    <property type="entry name" value="XtmA-like_N"/>
</dbReference>
<evidence type="ECO:0000259" key="2">
    <source>
        <dbReference type="Pfam" id="PF10668"/>
    </source>
</evidence>
<dbReference type="Pfam" id="PF10668">
    <property type="entry name" value="Phage_terminase"/>
    <property type="match status" value="1"/>
</dbReference>
<accession>U2P2B0</accession>
<dbReference type="HOGENOM" id="CLU_084751_0_0_9"/>
<name>U2P2B0_LEVBR</name>
<dbReference type="NCBIfam" id="NF040601">
    <property type="entry name" value="TerS_not_xtmA"/>
    <property type="match status" value="1"/>
</dbReference>
<evidence type="ECO:0000313" key="4">
    <source>
        <dbReference type="Proteomes" id="UP000016644"/>
    </source>
</evidence>
<dbReference type="AlphaFoldDB" id="U2P2B0"/>
<protein>
    <recommendedName>
        <fullName evidence="2">PBSX phage terminase small subunit-like N-terminal domain-containing protein</fullName>
    </recommendedName>
</protein>
<proteinExistence type="predicted"/>
<gene>
    <name evidence="3" type="ORF">HMPREF0495_00788</name>
</gene>
<feature type="domain" description="PBSX phage terminase small subunit-like N-terminal" evidence="2">
    <location>
        <begin position="1"/>
        <end position="39"/>
    </location>
</feature>
<organism evidence="3 4">
    <name type="scientific">Levilactobacillus brevis ATCC 14869 = DSM 20054</name>
    <dbReference type="NCBI Taxonomy" id="649758"/>
    <lineage>
        <taxon>Bacteria</taxon>
        <taxon>Bacillati</taxon>
        <taxon>Bacillota</taxon>
        <taxon>Bacilli</taxon>
        <taxon>Lactobacillales</taxon>
        <taxon>Lactobacillaceae</taxon>
        <taxon>Levilactobacillus</taxon>
    </lineage>
</organism>
<dbReference type="EMBL" id="AWVK01000029">
    <property type="protein sequence ID" value="ERK44580.1"/>
    <property type="molecule type" value="Genomic_DNA"/>
</dbReference>
<reference evidence="3 4" key="1">
    <citation type="submission" date="2013-06" db="EMBL/GenBank/DDBJ databases">
        <authorList>
            <person name="Weinstock G."/>
            <person name="Sodergren E."/>
            <person name="Lobos E.A."/>
            <person name="Fulton L."/>
            <person name="Fulton R."/>
            <person name="Courtney L."/>
            <person name="Fronick C."/>
            <person name="O'Laughlin M."/>
            <person name="Godfrey J."/>
            <person name="Wilson R.M."/>
            <person name="Miner T."/>
            <person name="Farmer C."/>
            <person name="Delehaunty K."/>
            <person name="Cordes M."/>
            <person name="Minx P."/>
            <person name="Tomlinson C."/>
            <person name="Chen J."/>
            <person name="Wollam A."/>
            <person name="Pepin K.H."/>
            <person name="Bhonagiri V."/>
            <person name="Zhang X."/>
            <person name="Warren W."/>
            <person name="Mitreva M."/>
            <person name="Mardis E.R."/>
            <person name="Wilson R.K."/>
        </authorList>
    </citation>
    <scope>NUCLEOTIDE SEQUENCE [LARGE SCALE GENOMIC DNA]</scope>
    <source>
        <strain evidence="3 4">ATCC 14869</strain>
    </source>
</reference>
<dbReference type="Proteomes" id="UP000016644">
    <property type="component" value="Unassembled WGS sequence"/>
</dbReference>
<comment type="caution">
    <text evidence="3">The sequence shown here is derived from an EMBL/GenBank/DDBJ whole genome shotgun (WGS) entry which is preliminary data.</text>
</comment>